<sequence length="37" mass="4099">MTPHIMQVPLLSPLCRRFFASARAHVGAGFVSCLMRP</sequence>
<reference evidence="1" key="2">
    <citation type="journal article" date="2015" name="Data Brief">
        <title>Shoot transcriptome of the giant reed, Arundo donax.</title>
        <authorList>
            <person name="Barrero R.A."/>
            <person name="Guerrero F.D."/>
            <person name="Moolhuijzen P."/>
            <person name="Goolsby J.A."/>
            <person name="Tidwell J."/>
            <person name="Bellgard S.E."/>
            <person name="Bellgard M.I."/>
        </authorList>
    </citation>
    <scope>NUCLEOTIDE SEQUENCE</scope>
    <source>
        <tissue evidence="1">Shoot tissue taken approximately 20 cm above the soil surface</tissue>
    </source>
</reference>
<organism evidence="1">
    <name type="scientific">Arundo donax</name>
    <name type="common">Giant reed</name>
    <name type="synonym">Donax arundinaceus</name>
    <dbReference type="NCBI Taxonomy" id="35708"/>
    <lineage>
        <taxon>Eukaryota</taxon>
        <taxon>Viridiplantae</taxon>
        <taxon>Streptophyta</taxon>
        <taxon>Embryophyta</taxon>
        <taxon>Tracheophyta</taxon>
        <taxon>Spermatophyta</taxon>
        <taxon>Magnoliopsida</taxon>
        <taxon>Liliopsida</taxon>
        <taxon>Poales</taxon>
        <taxon>Poaceae</taxon>
        <taxon>PACMAD clade</taxon>
        <taxon>Arundinoideae</taxon>
        <taxon>Arundineae</taxon>
        <taxon>Arundo</taxon>
    </lineage>
</organism>
<reference evidence="1" key="1">
    <citation type="submission" date="2014-09" db="EMBL/GenBank/DDBJ databases">
        <authorList>
            <person name="Magalhaes I.L.F."/>
            <person name="Oliveira U."/>
            <person name="Santos F.R."/>
            <person name="Vidigal T.H.D.A."/>
            <person name="Brescovit A.D."/>
            <person name="Santos A.J."/>
        </authorList>
    </citation>
    <scope>NUCLEOTIDE SEQUENCE</scope>
    <source>
        <tissue evidence="1">Shoot tissue taken approximately 20 cm above the soil surface</tissue>
    </source>
</reference>
<name>A0A0A9HN12_ARUDO</name>
<dbReference type="EMBL" id="GBRH01161615">
    <property type="protein sequence ID" value="JAE36281.1"/>
    <property type="molecule type" value="Transcribed_RNA"/>
</dbReference>
<proteinExistence type="predicted"/>
<dbReference type="AlphaFoldDB" id="A0A0A9HN12"/>
<evidence type="ECO:0000313" key="1">
    <source>
        <dbReference type="EMBL" id="JAE36281.1"/>
    </source>
</evidence>
<accession>A0A0A9HN12</accession>
<protein>
    <submittedName>
        <fullName evidence="1">Uncharacterized protein</fullName>
    </submittedName>
</protein>